<keyword evidence="2" id="KW-1185">Reference proteome</keyword>
<evidence type="ECO:0000313" key="1">
    <source>
        <dbReference type="EMBL" id="KAF0514978.1"/>
    </source>
</evidence>
<protein>
    <submittedName>
        <fullName evidence="1">Uncharacterized protein</fullName>
    </submittedName>
</protein>
<comment type="caution">
    <text evidence="1">The sequence shown here is derived from an EMBL/GenBank/DDBJ whole genome shotgun (WGS) entry which is preliminary data.</text>
</comment>
<dbReference type="EMBL" id="WTPW01000401">
    <property type="protein sequence ID" value="KAF0514978.1"/>
    <property type="molecule type" value="Genomic_DNA"/>
</dbReference>
<reference evidence="1 2" key="1">
    <citation type="journal article" date="2019" name="Environ. Microbiol.">
        <title>At the nexus of three kingdoms: the genome of the mycorrhizal fungus Gigaspora margarita provides insights into plant, endobacterial and fungal interactions.</title>
        <authorList>
            <person name="Venice F."/>
            <person name="Ghignone S."/>
            <person name="Salvioli di Fossalunga A."/>
            <person name="Amselem J."/>
            <person name="Novero M."/>
            <person name="Xianan X."/>
            <person name="Sedzielewska Toro K."/>
            <person name="Morin E."/>
            <person name="Lipzen A."/>
            <person name="Grigoriev I.V."/>
            <person name="Henrissat B."/>
            <person name="Martin F.M."/>
            <person name="Bonfante P."/>
        </authorList>
    </citation>
    <scope>NUCLEOTIDE SEQUENCE [LARGE SCALE GENOMIC DNA]</scope>
    <source>
        <strain evidence="1 2">BEG34</strain>
    </source>
</reference>
<name>A0A8H4EM35_GIGMA</name>
<sequence length="391" mass="47306">MKEQKEKERNEETRQLLRENEFINAWEIIKETNESKPWTNYDTFDEYIVQNKNKSKEQISEAREYFAKELIRIIVKNWKYNYPREQFEETEENIANLITKEQNNFELSDLKTRIRLAKNKCLQHYLSTLKQFRRTGQLPTMEEIEKLTEERMHQNPLNLKNTFKRQPLENKLLQTSPITQRRFGKNIQWKDIKIGREISISKQTEKYKESREKLNSIFDKPSKEEIMETHNRDPFTYINKSRAPTHEQPLTKHKVKLPFNKSDEPINTSPFDKPLFNQLTMMQHPEETYFVKIATKKKNELTEGQYQDWMQQMFQKIEKQHRYNTLHNEGKQFSLKTIMTDRIKEGYDNLHEMLNHDQLKLNFIVIDGAIAVGKTTMCHWLKTWYRVMTKT</sequence>
<evidence type="ECO:0000313" key="2">
    <source>
        <dbReference type="Proteomes" id="UP000439903"/>
    </source>
</evidence>
<accession>A0A8H4EM35</accession>
<organism evidence="1 2">
    <name type="scientific">Gigaspora margarita</name>
    <dbReference type="NCBI Taxonomy" id="4874"/>
    <lineage>
        <taxon>Eukaryota</taxon>
        <taxon>Fungi</taxon>
        <taxon>Fungi incertae sedis</taxon>
        <taxon>Mucoromycota</taxon>
        <taxon>Glomeromycotina</taxon>
        <taxon>Glomeromycetes</taxon>
        <taxon>Diversisporales</taxon>
        <taxon>Gigasporaceae</taxon>
        <taxon>Gigaspora</taxon>
    </lineage>
</organism>
<dbReference type="Proteomes" id="UP000439903">
    <property type="component" value="Unassembled WGS sequence"/>
</dbReference>
<proteinExistence type="predicted"/>
<gene>
    <name evidence="1" type="ORF">F8M41_017461</name>
</gene>
<dbReference type="AlphaFoldDB" id="A0A8H4EM35"/>